<evidence type="ECO:0000313" key="2">
    <source>
        <dbReference type="Proteomes" id="UP000032702"/>
    </source>
</evidence>
<protein>
    <submittedName>
        <fullName evidence="1">Uncharacterized protein</fullName>
    </submittedName>
</protein>
<gene>
    <name evidence="1" type="ORF">STIAU_1342</name>
</gene>
<comment type="caution">
    <text evidence="1">The sequence shown here is derived from an EMBL/GenBank/DDBJ whole genome shotgun (WGS) entry which is preliminary data.</text>
</comment>
<dbReference type="Proteomes" id="UP000032702">
    <property type="component" value="Unassembled WGS sequence"/>
</dbReference>
<evidence type="ECO:0000313" key="1">
    <source>
        <dbReference type="EMBL" id="EAU65525.1"/>
    </source>
</evidence>
<dbReference type="EMBL" id="AAMD01000079">
    <property type="protein sequence ID" value="EAU65525.1"/>
    <property type="molecule type" value="Genomic_DNA"/>
</dbReference>
<name>Q08YH1_STIAD</name>
<proteinExistence type="predicted"/>
<accession>Q08YH1</accession>
<sequence length="35" mass="3984">MTLLTQDPVKVVAPLKHAALVRLLDSKTFQWCECQ</sequence>
<dbReference type="AlphaFoldDB" id="Q08YH1"/>
<organism evidence="1 2">
    <name type="scientific">Stigmatella aurantiaca (strain DW4/3-1)</name>
    <dbReference type="NCBI Taxonomy" id="378806"/>
    <lineage>
        <taxon>Bacteria</taxon>
        <taxon>Pseudomonadati</taxon>
        <taxon>Myxococcota</taxon>
        <taxon>Myxococcia</taxon>
        <taxon>Myxococcales</taxon>
        <taxon>Cystobacterineae</taxon>
        <taxon>Archangiaceae</taxon>
        <taxon>Stigmatella</taxon>
    </lineage>
</organism>
<reference evidence="1 2" key="1">
    <citation type="submission" date="2006-04" db="EMBL/GenBank/DDBJ databases">
        <authorList>
            <person name="Nierman W.C."/>
        </authorList>
    </citation>
    <scope>NUCLEOTIDE SEQUENCE [LARGE SCALE GENOMIC DNA]</scope>
    <source>
        <strain evidence="1 2">DW4/3-1</strain>
    </source>
</reference>